<evidence type="ECO:0000256" key="1">
    <source>
        <dbReference type="ARBA" id="ARBA00000448"/>
    </source>
</evidence>
<dbReference type="SUPFAM" id="SSF52279">
    <property type="entry name" value="Beta-D-glucan exohydrolase, C-terminal domain"/>
    <property type="match status" value="1"/>
</dbReference>
<dbReference type="Pfam" id="PF00933">
    <property type="entry name" value="Glyco_hydro_3"/>
    <property type="match status" value="1"/>
</dbReference>
<keyword evidence="9" id="KW-0624">Polysaccharide degradation</keyword>
<proteinExistence type="inferred from homology"/>
<dbReference type="EMBL" id="KL648054">
    <property type="protein sequence ID" value="KEY72609.1"/>
    <property type="molecule type" value="Genomic_DNA"/>
</dbReference>
<evidence type="ECO:0000256" key="7">
    <source>
        <dbReference type="ARBA" id="ARBA00023277"/>
    </source>
</evidence>
<comment type="similarity">
    <text evidence="3">Belongs to the glycosyl hydrolase 3 family.</text>
</comment>
<organism evidence="12 13">
    <name type="scientific">Stachybotrys chartarum (strain CBS 109288 / IBT 7711)</name>
    <name type="common">Toxic black mold</name>
    <name type="synonym">Stilbospora chartarum</name>
    <dbReference type="NCBI Taxonomy" id="1280523"/>
    <lineage>
        <taxon>Eukaryota</taxon>
        <taxon>Fungi</taxon>
        <taxon>Dikarya</taxon>
        <taxon>Ascomycota</taxon>
        <taxon>Pezizomycotina</taxon>
        <taxon>Sordariomycetes</taxon>
        <taxon>Hypocreomycetidae</taxon>
        <taxon>Hypocreales</taxon>
        <taxon>Stachybotryaceae</taxon>
        <taxon>Stachybotrys</taxon>
    </lineage>
</organism>
<evidence type="ECO:0000256" key="2">
    <source>
        <dbReference type="ARBA" id="ARBA00004987"/>
    </source>
</evidence>
<evidence type="ECO:0000259" key="11">
    <source>
        <dbReference type="SMART" id="SM01217"/>
    </source>
</evidence>
<dbReference type="Gene3D" id="2.60.40.10">
    <property type="entry name" value="Immunoglobulins"/>
    <property type="match status" value="1"/>
</dbReference>
<evidence type="ECO:0000256" key="6">
    <source>
        <dbReference type="ARBA" id="ARBA00023180"/>
    </source>
</evidence>
<evidence type="ECO:0000256" key="8">
    <source>
        <dbReference type="ARBA" id="ARBA00023295"/>
    </source>
</evidence>
<evidence type="ECO:0000256" key="9">
    <source>
        <dbReference type="ARBA" id="ARBA00023326"/>
    </source>
</evidence>
<sequence>MLTFSKIVITGLALCQIGQGAQTDNNQDCHGEPGCTTSEPYLDSTLPPFRRADDLLGRMTWEEKVGQLGGIRRAFGTSNGKPVFNRTAYETTRSTQNGQIGYGPQANWAEDLLPLMNELREEQINSSRLHIPYIIVADSINGLWVSGGTVFPGSISMASSWNLPLFEEVIQASRDENAAVGINWVLSPEVDIIKDPRNGRNGEMYGEDSYLVGEFGTRYIKTMQEKDDRGYVKIAATIKHFVFGLGSGGVNRASMFGGLNHILNDLAPPYRKAIQEAQPLSLMVSYSTVDGVPMSVNKHILQDVLRNILGYKGLLMSDANAIPQLFTEAKVARSHQDAAIKALSAGLEHELNPAGTGSFTTLRCLGKDKRIVDLVDHAVRAFLEIKFATGIFDLPLPTTQHLTETVRKAKHLELNRNITRESIVMLQNQDGFLPLSKRKVSPTGKVAVIGQYADFINSGNYAPPAPYDRRYGRSFLDSFKVAFGKDNVLHANGTSTVLPNYAEDAKEKDQAAIADAVDKAKRAGLAVVFLGSGFGNFGPEYFNNERTDNEGWAHADLGFPGAQQQLLDAVLDTGVPTVLVMAAGQTFVLNRSTSRCKAIFHSWLAGEYTGDALVEILLGETNPSGKLTVTFPEANGAFPVAYDFLPSDDVGGFGTATLYDWHWPQLTRKAKLAFGFGLSYTTFSMSDVNVYLSDGGAEQKVSVSVKVTNDGDVAGKEVVQVYFRPKYSIIERPVMKLIRFAKVDLAAGESKYVQLDDIPVEELGFYVDGNWTVEEGDYSFWVGSSSREEDLQVTELSL</sequence>
<evidence type="ECO:0000313" key="12">
    <source>
        <dbReference type="EMBL" id="KEY72609.1"/>
    </source>
</evidence>
<dbReference type="PANTHER" id="PTHR42715:SF10">
    <property type="entry name" value="BETA-GLUCOSIDASE"/>
    <property type="match status" value="1"/>
</dbReference>
<dbReference type="InterPro" id="IPR036962">
    <property type="entry name" value="Glyco_hydro_3_N_sf"/>
</dbReference>
<dbReference type="PANTHER" id="PTHR42715">
    <property type="entry name" value="BETA-GLUCOSIDASE"/>
    <property type="match status" value="1"/>
</dbReference>
<dbReference type="InterPro" id="IPR036881">
    <property type="entry name" value="Glyco_hydro_3_C_sf"/>
</dbReference>
<feature type="domain" description="Fibronectin type III-like" evidence="11">
    <location>
        <begin position="717"/>
        <end position="786"/>
    </location>
</feature>
<keyword evidence="6" id="KW-0325">Glycoprotein</keyword>
<keyword evidence="7" id="KW-0119">Carbohydrate metabolism</keyword>
<dbReference type="HOGENOM" id="CLU_004542_5_1_1"/>
<keyword evidence="13" id="KW-1185">Reference proteome</keyword>
<dbReference type="Pfam" id="PF14310">
    <property type="entry name" value="Fn3-like"/>
    <property type="match status" value="1"/>
</dbReference>
<dbReference type="InterPro" id="IPR013783">
    <property type="entry name" value="Ig-like_fold"/>
</dbReference>
<dbReference type="EC" id="3.2.1.21" evidence="4"/>
<evidence type="ECO:0000256" key="3">
    <source>
        <dbReference type="ARBA" id="ARBA00005336"/>
    </source>
</evidence>
<reference evidence="12 13" key="1">
    <citation type="journal article" date="2014" name="BMC Genomics">
        <title>Comparative genome sequencing reveals chemotype-specific gene clusters in the toxigenic black mold Stachybotrys.</title>
        <authorList>
            <person name="Semeiks J."/>
            <person name="Borek D."/>
            <person name="Otwinowski Z."/>
            <person name="Grishin N.V."/>
        </authorList>
    </citation>
    <scope>NUCLEOTIDE SEQUENCE [LARGE SCALE GENOMIC DNA]</scope>
    <source>
        <strain evidence="13">CBS 109288 / IBT 7711</strain>
    </source>
</reference>
<dbReference type="Gene3D" id="3.40.50.1700">
    <property type="entry name" value="Glycoside hydrolase family 3 C-terminal domain"/>
    <property type="match status" value="1"/>
</dbReference>
<evidence type="ECO:0000313" key="13">
    <source>
        <dbReference type="Proteomes" id="UP000028045"/>
    </source>
</evidence>
<gene>
    <name evidence="12" type="ORF">S7711_06245</name>
</gene>
<dbReference type="PRINTS" id="PR00133">
    <property type="entry name" value="GLHYDRLASE3"/>
</dbReference>
<dbReference type="OrthoDB" id="2123594at2759"/>
<feature type="chain" id="PRO_5001771534" description="beta-glucosidase" evidence="10">
    <location>
        <begin position="24"/>
        <end position="798"/>
    </location>
</feature>
<comment type="pathway">
    <text evidence="2">Glycan metabolism; cellulose degradation.</text>
</comment>
<dbReference type="InterPro" id="IPR050288">
    <property type="entry name" value="Cellulose_deg_GH3"/>
</dbReference>
<keyword evidence="5" id="KW-0378">Hydrolase</keyword>
<dbReference type="InterPro" id="IPR001764">
    <property type="entry name" value="Glyco_hydro_3_N"/>
</dbReference>
<dbReference type="InterPro" id="IPR002772">
    <property type="entry name" value="Glyco_hydro_3_C"/>
</dbReference>
<dbReference type="InterPro" id="IPR026891">
    <property type="entry name" value="Fn3-like"/>
</dbReference>
<keyword evidence="10" id="KW-0732">Signal</keyword>
<accession>A0A084B4Y0</accession>
<dbReference type="InterPro" id="IPR017853">
    <property type="entry name" value="GH"/>
</dbReference>
<protein>
    <recommendedName>
        <fullName evidence="4">beta-glucosidase</fullName>
        <ecNumber evidence="4">3.2.1.21</ecNumber>
    </recommendedName>
</protein>
<keyword evidence="8" id="KW-0326">Glycosidase</keyword>
<name>A0A084B4Y0_STACB</name>
<evidence type="ECO:0000256" key="4">
    <source>
        <dbReference type="ARBA" id="ARBA00012744"/>
    </source>
</evidence>
<dbReference type="SUPFAM" id="SSF51445">
    <property type="entry name" value="(Trans)glycosidases"/>
    <property type="match status" value="1"/>
</dbReference>
<comment type="catalytic activity">
    <reaction evidence="1">
        <text>Hydrolysis of terminal, non-reducing beta-D-glucosyl residues with release of beta-D-glucose.</text>
        <dbReference type="EC" id="3.2.1.21"/>
    </reaction>
</comment>
<dbReference type="SMART" id="SM01217">
    <property type="entry name" value="Fn3_like"/>
    <property type="match status" value="1"/>
</dbReference>
<dbReference type="GO" id="GO:0008422">
    <property type="term" value="F:beta-glucosidase activity"/>
    <property type="evidence" value="ECO:0007669"/>
    <property type="project" value="UniProtKB-EC"/>
</dbReference>
<evidence type="ECO:0000256" key="5">
    <source>
        <dbReference type="ARBA" id="ARBA00022801"/>
    </source>
</evidence>
<dbReference type="Proteomes" id="UP000028045">
    <property type="component" value="Unassembled WGS sequence"/>
</dbReference>
<dbReference type="Gene3D" id="3.20.20.300">
    <property type="entry name" value="Glycoside hydrolase, family 3, N-terminal domain"/>
    <property type="match status" value="1"/>
</dbReference>
<feature type="signal peptide" evidence="10">
    <location>
        <begin position="1"/>
        <end position="23"/>
    </location>
</feature>
<evidence type="ECO:0000256" key="10">
    <source>
        <dbReference type="SAM" id="SignalP"/>
    </source>
</evidence>
<dbReference type="Pfam" id="PF01915">
    <property type="entry name" value="Glyco_hydro_3_C"/>
    <property type="match status" value="1"/>
</dbReference>
<dbReference type="GO" id="GO:0000272">
    <property type="term" value="P:polysaccharide catabolic process"/>
    <property type="evidence" value="ECO:0007669"/>
    <property type="project" value="UniProtKB-KW"/>
</dbReference>
<dbReference type="AlphaFoldDB" id="A0A084B4Y0"/>